<evidence type="ECO:0000313" key="2">
    <source>
        <dbReference type="EMBL" id="ODV88885.1"/>
    </source>
</evidence>
<keyword evidence="1" id="KW-0472">Membrane</keyword>
<evidence type="ECO:0000256" key="1">
    <source>
        <dbReference type="SAM" id="Phobius"/>
    </source>
</evidence>
<dbReference type="AlphaFoldDB" id="A0A1E4TAS9"/>
<organism evidence="2 3">
    <name type="scientific">Tortispora caseinolytica NRRL Y-17796</name>
    <dbReference type="NCBI Taxonomy" id="767744"/>
    <lineage>
        <taxon>Eukaryota</taxon>
        <taxon>Fungi</taxon>
        <taxon>Dikarya</taxon>
        <taxon>Ascomycota</taxon>
        <taxon>Saccharomycotina</taxon>
        <taxon>Trigonopsidomycetes</taxon>
        <taxon>Trigonopsidales</taxon>
        <taxon>Trigonopsidaceae</taxon>
        <taxon>Tortispora</taxon>
    </lineage>
</organism>
<keyword evidence="1" id="KW-1133">Transmembrane helix</keyword>
<proteinExistence type="predicted"/>
<sequence length="62" mass="7415">MPQYYVHVLALAYVSFCIITYTLYSNSVRLLDPRVLRALYRMKTFLTMTVSLEECSRRIEQF</sequence>
<feature type="transmembrane region" description="Helical" evidence="1">
    <location>
        <begin position="6"/>
        <end position="24"/>
    </location>
</feature>
<name>A0A1E4TAS9_9ASCO</name>
<dbReference type="EMBL" id="KV453843">
    <property type="protein sequence ID" value="ODV88885.1"/>
    <property type="molecule type" value="Genomic_DNA"/>
</dbReference>
<keyword evidence="1" id="KW-0812">Transmembrane</keyword>
<accession>A0A1E4TAS9</accession>
<reference evidence="3" key="1">
    <citation type="submission" date="2016-02" db="EMBL/GenBank/DDBJ databases">
        <title>Comparative genomics of biotechnologically important yeasts.</title>
        <authorList>
            <consortium name="DOE Joint Genome Institute"/>
            <person name="Riley R."/>
            <person name="Haridas S."/>
            <person name="Wolfe K.H."/>
            <person name="Lopes M.R."/>
            <person name="Hittinger C.T."/>
            <person name="Goker M."/>
            <person name="Salamov A."/>
            <person name="Wisecaver J."/>
            <person name="Long T.M."/>
            <person name="Aerts A.L."/>
            <person name="Barry K."/>
            <person name="Choi C."/>
            <person name="Clum A."/>
            <person name="Coughlan A.Y."/>
            <person name="Deshpande S."/>
            <person name="Douglass A.P."/>
            <person name="Hanson S.J."/>
            <person name="Klenk H.-P."/>
            <person name="Labutti K."/>
            <person name="Lapidus A."/>
            <person name="Lindquist E."/>
            <person name="Lipzen A."/>
            <person name="Meier-Kolthoff J.P."/>
            <person name="Ohm R.A."/>
            <person name="Otillar R.P."/>
            <person name="Pangilinan J."/>
            <person name="Peng Y."/>
            <person name="Rokas A."/>
            <person name="Rosa C.A."/>
            <person name="Scheuner C."/>
            <person name="Sibirny A.A."/>
            <person name="Slot J.C."/>
            <person name="Stielow J.B."/>
            <person name="Sun H."/>
            <person name="Kurtzman C.P."/>
            <person name="Blackwell M."/>
            <person name="Jeffries T.W."/>
            <person name="Grigoriev I.V."/>
        </authorList>
    </citation>
    <scope>NUCLEOTIDE SEQUENCE [LARGE SCALE GENOMIC DNA]</scope>
    <source>
        <strain evidence="3">NRRL Y-17796</strain>
    </source>
</reference>
<protein>
    <submittedName>
        <fullName evidence="2">Uncharacterized protein</fullName>
    </submittedName>
</protein>
<gene>
    <name evidence="2" type="ORF">CANCADRAFT_32334</name>
</gene>
<keyword evidence="3" id="KW-1185">Reference proteome</keyword>
<dbReference type="Proteomes" id="UP000095023">
    <property type="component" value="Unassembled WGS sequence"/>
</dbReference>
<evidence type="ECO:0000313" key="3">
    <source>
        <dbReference type="Proteomes" id="UP000095023"/>
    </source>
</evidence>